<accession>A0A4S2KXG5</accession>
<dbReference type="InterPro" id="IPR010994">
    <property type="entry name" value="RuvA_2-like"/>
</dbReference>
<sequence length="352" mass="40784">MWNMMLTRFFNTVIKNQRAQIYKHQTLSAFIFKVNNMCTDTFDINLLSSEDKEKILQVINSKSMKDLAQYSITKKRAEKLELHRANNGPFESLDDLLKVQSMNNKCVYNFYKSIICGKKKPPKKITSGLVVTPQNTDTSQRDVDTVLGIYVGHNLISWSLLNRDCEVLQWSYKSFPRKGPKENIHTLLQETIPIAKKLPKADRYIMQETGGDVGRIQNRHFYQNFVQQSIIGAIILSYLTMLDNKFNDTTVFVANNIFILRQRVLRKIYGLIIDNEGISTQYMVQKLLQESNEPIKTKEPKVLIGTELRNMYNAQSPVCQEQIGWSLLISLAFIELIVHKRPDMILREAPQR</sequence>
<keyword evidence="2" id="KW-1185">Reference proteome</keyword>
<organism evidence="1 2">
    <name type="scientific">Temnothorax longispinosus</name>
    <dbReference type="NCBI Taxonomy" id="300112"/>
    <lineage>
        <taxon>Eukaryota</taxon>
        <taxon>Metazoa</taxon>
        <taxon>Ecdysozoa</taxon>
        <taxon>Arthropoda</taxon>
        <taxon>Hexapoda</taxon>
        <taxon>Insecta</taxon>
        <taxon>Pterygota</taxon>
        <taxon>Neoptera</taxon>
        <taxon>Endopterygota</taxon>
        <taxon>Hymenoptera</taxon>
        <taxon>Apocrita</taxon>
        <taxon>Aculeata</taxon>
        <taxon>Formicoidea</taxon>
        <taxon>Formicidae</taxon>
        <taxon>Myrmicinae</taxon>
        <taxon>Temnothorax</taxon>
    </lineage>
</organism>
<dbReference type="Proteomes" id="UP000310200">
    <property type="component" value="Unassembled WGS sequence"/>
</dbReference>
<dbReference type="InterPro" id="IPR039150">
    <property type="entry name" value="TEFM"/>
</dbReference>
<dbReference type="PANTHER" id="PTHR21053">
    <property type="entry name" value="TRANSCRIPTION ELONGATION FACTOR, MITOCHONDRIAL"/>
    <property type="match status" value="1"/>
</dbReference>
<protein>
    <submittedName>
        <fullName evidence="1">Uncharacterized protein</fullName>
    </submittedName>
</protein>
<reference evidence="1 2" key="1">
    <citation type="journal article" date="2019" name="Philos. Trans. R. Soc. Lond., B, Biol. Sci.">
        <title>Ant behaviour and brain gene expression of defending hosts depend on the ecological success of the intruding social parasite.</title>
        <authorList>
            <person name="Kaur R."/>
            <person name="Stoldt M."/>
            <person name="Jongepier E."/>
            <person name="Feldmeyer B."/>
            <person name="Menzel F."/>
            <person name="Bornberg-Bauer E."/>
            <person name="Foitzik S."/>
        </authorList>
    </citation>
    <scope>NUCLEOTIDE SEQUENCE [LARGE SCALE GENOMIC DNA]</scope>
    <source>
        <tissue evidence="1">Whole body</tissue>
    </source>
</reference>
<evidence type="ECO:0000313" key="1">
    <source>
        <dbReference type="EMBL" id="TGZ54932.1"/>
    </source>
</evidence>
<comment type="caution">
    <text evidence="1">The sequence shown here is derived from an EMBL/GenBank/DDBJ whole genome shotgun (WGS) entry which is preliminary data.</text>
</comment>
<dbReference type="PANTHER" id="PTHR21053:SF2">
    <property type="entry name" value="TRANSCRIPTION ELONGATION FACTOR, MITOCHONDRIAL"/>
    <property type="match status" value="1"/>
</dbReference>
<name>A0A4S2KXG5_9HYME</name>
<dbReference type="EMBL" id="QBLH01000532">
    <property type="protein sequence ID" value="TGZ54932.1"/>
    <property type="molecule type" value="Genomic_DNA"/>
</dbReference>
<dbReference type="STRING" id="300112.A0A4S2KXG5"/>
<dbReference type="GO" id="GO:0006392">
    <property type="term" value="P:transcription elongation by mitochondrial RNA polymerase"/>
    <property type="evidence" value="ECO:0007669"/>
    <property type="project" value="InterPro"/>
</dbReference>
<proteinExistence type="predicted"/>
<dbReference type="SUPFAM" id="SSF47781">
    <property type="entry name" value="RuvA domain 2-like"/>
    <property type="match status" value="1"/>
</dbReference>
<dbReference type="GO" id="GO:0030337">
    <property type="term" value="F:DNA polymerase processivity factor activity"/>
    <property type="evidence" value="ECO:0007669"/>
    <property type="project" value="TreeGrafter"/>
</dbReference>
<dbReference type="AlphaFoldDB" id="A0A4S2KXG5"/>
<evidence type="ECO:0000313" key="2">
    <source>
        <dbReference type="Proteomes" id="UP000310200"/>
    </source>
</evidence>
<dbReference type="Gene3D" id="1.10.150.280">
    <property type="entry name" value="AF1531-like domain"/>
    <property type="match status" value="1"/>
</dbReference>
<gene>
    <name evidence="1" type="ORF">DBV15_05333</name>
</gene>
<dbReference type="GO" id="GO:0042645">
    <property type="term" value="C:mitochondrial nucleoid"/>
    <property type="evidence" value="ECO:0007669"/>
    <property type="project" value="TreeGrafter"/>
</dbReference>